<name>A0A9W6GTR7_9HYPH</name>
<dbReference type="SUPFAM" id="SSF75005">
    <property type="entry name" value="Arabinanase/levansucrase/invertase"/>
    <property type="match status" value="1"/>
</dbReference>
<gene>
    <name evidence="2" type="ORF">LMG27198_19290</name>
</gene>
<protein>
    <recommendedName>
        <fullName evidence="1">Glucosamine inositolphosphorylceramide transferase 1 N-terminal domain-containing protein</fullName>
    </recommendedName>
</protein>
<dbReference type="AlphaFoldDB" id="A0A9W6GTR7"/>
<evidence type="ECO:0000259" key="1">
    <source>
        <dbReference type="Pfam" id="PF24793"/>
    </source>
</evidence>
<dbReference type="InterPro" id="IPR056442">
    <property type="entry name" value="GINT1_N"/>
</dbReference>
<dbReference type="EMBL" id="BSEC01000001">
    <property type="protein sequence ID" value="GLI92937.1"/>
    <property type="molecule type" value="Genomic_DNA"/>
</dbReference>
<accession>A0A9W6GTR7</accession>
<evidence type="ECO:0000313" key="2">
    <source>
        <dbReference type="EMBL" id="GLI92937.1"/>
    </source>
</evidence>
<dbReference type="InterPro" id="IPR023296">
    <property type="entry name" value="Glyco_hydro_beta-prop_sf"/>
</dbReference>
<organism evidence="2 3">
    <name type="scientific">Methylocystis echinoides</name>
    <dbReference type="NCBI Taxonomy" id="29468"/>
    <lineage>
        <taxon>Bacteria</taxon>
        <taxon>Pseudomonadati</taxon>
        <taxon>Pseudomonadota</taxon>
        <taxon>Alphaproteobacteria</taxon>
        <taxon>Hyphomicrobiales</taxon>
        <taxon>Methylocystaceae</taxon>
        <taxon>Methylocystis</taxon>
    </lineage>
</organism>
<dbReference type="RefSeq" id="WP_281802458.1">
    <property type="nucleotide sequence ID" value="NZ_BSEC01000001.1"/>
</dbReference>
<sequence>MTHIVIAVSPAHFLRWHQQLRDSIAARRPGDTVGFRLASGSAPQPQAAARLIATERLLVRGGKPTLCDRLEPPRATTTVAADIVIDLAGDYAGAGEIVLRPLYDGHPTDQAAVAAIMSGEAPVIAVANVATGAIVAEGLPSLESADCLIGGLEAVYSRLALLIEAAVENPRPAGATAARIDRAAVAPLPYILRNLAFRCGRALYHLCCHSPHWRVGWRFTQGRGVIDSGAIDGAPWRHMSDRQMGFAADPFPIAWRGRLGVFFERLDYQSNIGEIWYQAFNDAGPTGEPVPVIREPWHLSYPFLIEENGDLYMIPEASMTRGVTLYRCIAFPDRWEPVAPLLDDVEAADATVFRHGGRYWMTSVVRNGVGGYSDTLAIHHAPGLFGPWEPHARNPVVVDARFARPAGAVVATPHGLFRPVQDCSRGYGKALAIMRIDRLDPENFAQSCVSHMSPGRTWPGARLHTINRSGRLECIDGAILTPKYLPLRKLTHEWIDGRRQPIEGADQHCVATTDR</sequence>
<evidence type="ECO:0000313" key="3">
    <source>
        <dbReference type="Proteomes" id="UP001144323"/>
    </source>
</evidence>
<reference evidence="2" key="1">
    <citation type="journal article" date="2023" name="Int. J. Syst. Evol. Microbiol.">
        <title>Methylocystis iwaonis sp. nov., a type II methane-oxidizing bacterium from surface soil of a rice paddy field in Japan, and emended description of the genus Methylocystis (ex Whittenbury et al. 1970) Bowman et al. 1993.</title>
        <authorList>
            <person name="Kaise H."/>
            <person name="Sawadogo J.B."/>
            <person name="Alam M.S."/>
            <person name="Ueno C."/>
            <person name="Dianou D."/>
            <person name="Shinjo R."/>
            <person name="Asakawa S."/>
        </authorList>
    </citation>
    <scope>NUCLEOTIDE SEQUENCE</scope>
    <source>
        <strain evidence="2">LMG27198</strain>
    </source>
</reference>
<comment type="caution">
    <text evidence="2">The sequence shown here is derived from an EMBL/GenBank/DDBJ whole genome shotgun (WGS) entry which is preliminary data.</text>
</comment>
<dbReference type="Proteomes" id="UP001144323">
    <property type="component" value="Unassembled WGS sequence"/>
</dbReference>
<keyword evidence="3" id="KW-1185">Reference proteome</keyword>
<proteinExistence type="predicted"/>
<feature type="domain" description="Glucosamine inositolphosphorylceramide transferase 1 N-terminal" evidence="1">
    <location>
        <begin position="245"/>
        <end position="467"/>
    </location>
</feature>
<dbReference type="Pfam" id="PF24793">
    <property type="entry name" value="GINT1_N"/>
    <property type="match status" value="1"/>
</dbReference>